<dbReference type="SUPFAM" id="SSF50814">
    <property type="entry name" value="Lipocalins"/>
    <property type="match status" value="1"/>
</dbReference>
<name>A0ABR0AWX8_9CRUS</name>
<comment type="similarity">
    <text evidence="1 3">Belongs to the calycin superfamily. Lipocalin family.</text>
</comment>
<dbReference type="EMBL" id="JAOYFB010000039">
    <property type="protein sequence ID" value="KAK4029637.1"/>
    <property type="molecule type" value="Genomic_DNA"/>
</dbReference>
<dbReference type="Gene3D" id="2.40.128.20">
    <property type="match status" value="1"/>
</dbReference>
<keyword evidence="3" id="KW-0732">Signal</keyword>
<dbReference type="PRINTS" id="PR01273">
    <property type="entry name" value="INVTBRTCOLOR"/>
</dbReference>
<dbReference type="PIRSF" id="PIRSF036893">
    <property type="entry name" value="Lipocalin_ApoD"/>
    <property type="match status" value="1"/>
</dbReference>
<dbReference type="InterPro" id="IPR012674">
    <property type="entry name" value="Calycin"/>
</dbReference>
<dbReference type="PANTHER" id="PTHR10612:SF34">
    <property type="entry name" value="APOLIPOPROTEIN D"/>
    <property type="match status" value="1"/>
</dbReference>
<feature type="chain" id="PRO_5045015199" description="Lipocalin/cytosolic fatty-acid binding domain-containing protein" evidence="3">
    <location>
        <begin position="25"/>
        <end position="193"/>
    </location>
</feature>
<feature type="domain" description="Lipocalin/cytosolic fatty-acid binding" evidence="4">
    <location>
        <begin position="48"/>
        <end position="183"/>
    </location>
</feature>
<dbReference type="PROSITE" id="PS51257">
    <property type="entry name" value="PROKAR_LIPOPROTEIN"/>
    <property type="match status" value="1"/>
</dbReference>
<evidence type="ECO:0000256" key="3">
    <source>
        <dbReference type="PIRNR" id="PIRNR036893"/>
    </source>
</evidence>
<evidence type="ECO:0000259" key="4">
    <source>
        <dbReference type="Pfam" id="PF00061"/>
    </source>
</evidence>
<protein>
    <recommendedName>
        <fullName evidence="4">Lipocalin/cytosolic fatty-acid binding domain-containing protein</fullName>
    </recommendedName>
</protein>
<evidence type="ECO:0000313" key="5">
    <source>
        <dbReference type="EMBL" id="KAK4029637.1"/>
    </source>
</evidence>
<dbReference type="Pfam" id="PF00061">
    <property type="entry name" value="Lipocalin"/>
    <property type="match status" value="1"/>
</dbReference>
<gene>
    <name evidence="5" type="ORF">OUZ56_022608</name>
</gene>
<organism evidence="5 6">
    <name type="scientific">Daphnia magna</name>
    <dbReference type="NCBI Taxonomy" id="35525"/>
    <lineage>
        <taxon>Eukaryota</taxon>
        <taxon>Metazoa</taxon>
        <taxon>Ecdysozoa</taxon>
        <taxon>Arthropoda</taxon>
        <taxon>Crustacea</taxon>
        <taxon>Branchiopoda</taxon>
        <taxon>Diplostraca</taxon>
        <taxon>Cladocera</taxon>
        <taxon>Anomopoda</taxon>
        <taxon>Daphniidae</taxon>
        <taxon>Daphnia</taxon>
    </lineage>
</organism>
<dbReference type="InterPro" id="IPR003057">
    <property type="entry name" value="Invtbrt_color"/>
</dbReference>
<keyword evidence="2" id="KW-1015">Disulfide bond</keyword>
<feature type="signal peptide" evidence="3">
    <location>
        <begin position="1"/>
        <end position="24"/>
    </location>
</feature>
<reference evidence="5 6" key="1">
    <citation type="journal article" date="2023" name="Nucleic Acids Res.">
        <title>The hologenome of Daphnia magna reveals possible DNA methylation and microbiome-mediated evolution of the host genome.</title>
        <authorList>
            <person name="Chaturvedi A."/>
            <person name="Li X."/>
            <person name="Dhandapani V."/>
            <person name="Marshall H."/>
            <person name="Kissane S."/>
            <person name="Cuenca-Cambronero M."/>
            <person name="Asole G."/>
            <person name="Calvet F."/>
            <person name="Ruiz-Romero M."/>
            <person name="Marangio P."/>
            <person name="Guigo R."/>
            <person name="Rago D."/>
            <person name="Mirbahai L."/>
            <person name="Eastwood N."/>
            <person name="Colbourne J.K."/>
            <person name="Zhou J."/>
            <person name="Mallon E."/>
            <person name="Orsini L."/>
        </authorList>
    </citation>
    <scope>NUCLEOTIDE SEQUENCE [LARGE SCALE GENOMIC DNA]</scope>
    <source>
        <strain evidence="5">LRV0_1</strain>
    </source>
</reference>
<evidence type="ECO:0000256" key="1">
    <source>
        <dbReference type="ARBA" id="ARBA00006889"/>
    </source>
</evidence>
<proteinExistence type="inferred from homology"/>
<evidence type="ECO:0000313" key="6">
    <source>
        <dbReference type="Proteomes" id="UP001234178"/>
    </source>
</evidence>
<comment type="caution">
    <text evidence="5">The sequence shown here is derived from an EMBL/GenBank/DDBJ whole genome shotgun (WGS) entry which is preliminary data.</text>
</comment>
<evidence type="ECO:0000256" key="2">
    <source>
        <dbReference type="ARBA" id="ARBA00023157"/>
    </source>
</evidence>
<sequence>MARDSKCWVSLLVMIGCFLTITHAQVLVRSSCPNVTVVSDFNLDQYLGKWFANRNYYVRSQAGVDCITVEYTQSGEEIAFKHEGIEQVTRRKTTSIGRARLIQPGKLVVSYTDKLPAKSANANYLVIGTDYKSYSVVWNCYELGPISSRIAWVLTREQQPSISTIDKVYAVLKRNGLESGKLRLVNQKNCTRR</sequence>
<dbReference type="PANTHER" id="PTHR10612">
    <property type="entry name" value="APOLIPOPROTEIN D"/>
    <property type="match status" value="1"/>
</dbReference>
<dbReference type="Proteomes" id="UP001234178">
    <property type="component" value="Unassembled WGS sequence"/>
</dbReference>
<dbReference type="InterPro" id="IPR022271">
    <property type="entry name" value="Lipocalin_ApoD"/>
</dbReference>
<dbReference type="InterPro" id="IPR000566">
    <property type="entry name" value="Lipocln_cytosolic_FA-bd_dom"/>
</dbReference>
<keyword evidence="6" id="KW-1185">Reference proteome</keyword>
<accession>A0ABR0AWX8</accession>